<accession>A0A1H2SAT6</accession>
<feature type="domain" description="Response regulatory" evidence="3">
    <location>
        <begin position="4"/>
        <end position="114"/>
    </location>
</feature>
<reference evidence="5" key="1">
    <citation type="submission" date="2016-10" db="EMBL/GenBank/DDBJ databases">
        <authorList>
            <person name="Varghese N."/>
            <person name="Submissions S."/>
        </authorList>
    </citation>
    <scope>NUCLEOTIDE SEQUENCE [LARGE SCALE GENOMIC DNA]</scope>
    <source>
        <strain evidence="5">DSM 26922</strain>
    </source>
</reference>
<name>A0A1H2SAT6_9RHOB</name>
<dbReference type="SUPFAM" id="SSF52172">
    <property type="entry name" value="CheY-like"/>
    <property type="match status" value="1"/>
</dbReference>
<evidence type="ECO:0000259" key="3">
    <source>
        <dbReference type="PROSITE" id="PS50110"/>
    </source>
</evidence>
<dbReference type="PROSITE" id="PS50110">
    <property type="entry name" value="RESPONSE_REGULATORY"/>
    <property type="match status" value="1"/>
</dbReference>
<dbReference type="GO" id="GO:0000160">
    <property type="term" value="P:phosphorelay signal transduction system"/>
    <property type="evidence" value="ECO:0007669"/>
    <property type="project" value="InterPro"/>
</dbReference>
<dbReference type="OrthoDB" id="582170at2"/>
<feature type="modified residue" description="4-aspartylphosphate" evidence="2">
    <location>
        <position position="54"/>
    </location>
</feature>
<dbReference type="InterPro" id="IPR050595">
    <property type="entry name" value="Bact_response_regulator"/>
</dbReference>
<sequence length="115" mass="12500">MTKKILLVEDETLIALDIEFAIADANCHVIGTAQTVDEGLSMLDSMPCDGVVLDANLGGHSVQPIIEHLQAKALPYIVVSGYTRDQLEFLPEEAVLIGKPFSMTELVDAIRRHLG</sequence>
<evidence type="ECO:0000256" key="2">
    <source>
        <dbReference type="PROSITE-ProRule" id="PRU00169"/>
    </source>
</evidence>
<dbReference type="STRING" id="670155.SAMN04488001_0756"/>
<dbReference type="AlphaFoldDB" id="A0A1H2SAT6"/>
<evidence type="ECO:0000313" key="4">
    <source>
        <dbReference type="EMBL" id="SDW28773.1"/>
    </source>
</evidence>
<protein>
    <submittedName>
        <fullName evidence="4">Response regulator receiver domain-containing protein</fullName>
    </submittedName>
</protein>
<proteinExistence type="predicted"/>
<dbReference type="Pfam" id="PF00072">
    <property type="entry name" value="Response_reg"/>
    <property type="match status" value="1"/>
</dbReference>
<dbReference type="PANTHER" id="PTHR44591:SF21">
    <property type="entry name" value="TWO-COMPONENT RESPONSE REGULATOR"/>
    <property type="match status" value="1"/>
</dbReference>
<dbReference type="PANTHER" id="PTHR44591">
    <property type="entry name" value="STRESS RESPONSE REGULATOR PROTEIN 1"/>
    <property type="match status" value="1"/>
</dbReference>
<dbReference type="EMBL" id="FNOI01000001">
    <property type="protein sequence ID" value="SDW28773.1"/>
    <property type="molecule type" value="Genomic_DNA"/>
</dbReference>
<dbReference type="RefSeq" id="WP_089944631.1">
    <property type="nucleotide sequence ID" value="NZ_FNOI01000001.1"/>
</dbReference>
<keyword evidence="1 2" id="KW-0597">Phosphoprotein</keyword>
<organism evidence="4 5">
    <name type="scientific">Litoreibacter albidus</name>
    <dbReference type="NCBI Taxonomy" id="670155"/>
    <lineage>
        <taxon>Bacteria</taxon>
        <taxon>Pseudomonadati</taxon>
        <taxon>Pseudomonadota</taxon>
        <taxon>Alphaproteobacteria</taxon>
        <taxon>Rhodobacterales</taxon>
        <taxon>Roseobacteraceae</taxon>
        <taxon>Litoreibacter</taxon>
    </lineage>
</organism>
<dbReference type="Gene3D" id="3.40.50.2300">
    <property type="match status" value="1"/>
</dbReference>
<dbReference type="InterPro" id="IPR011006">
    <property type="entry name" value="CheY-like_superfamily"/>
</dbReference>
<gene>
    <name evidence="4" type="ORF">SAMN04488001_0756</name>
</gene>
<keyword evidence="5" id="KW-1185">Reference proteome</keyword>
<dbReference type="InterPro" id="IPR001789">
    <property type="entry name" value="Sig_transdc_resp-reg_receiver"/>
</dbReference>
<dbReference type="Proteomes" id="UP000199441">
    <property type="component" value="Unassembled WGS sequence"/>
</dbReference>
<dbReference type="SMART" id="SM00448">
    <property type="entry name" value="REC"/>
    <property type="match status" value="1"/>
</dbReference>
<evidence type="ECO:0000256" key="1">
    <source>
        <dbReference type="ARBA" id="ARBA00022553"/>
    </source>
</evidence>
<evidence type="ECO:0000313" key="5">
    <source>
        <dbReference type="Proteomes" id="UP000199441"/>
    </source>
</evidence>